<keyword evidence="2" id="KW-1185">Reference proteome</keyword>
<name>A0A3M7PF23_BRAPC</name>
<proteinExistence type="predicted"/>
<sequence length="127" mass="14584">MQKYENTRSEKKRVITPKSRIRSVSHLSNLRYPLLAAKHARSILNARGNPFNKNGRAFKSWETSKILVNLELCSWSLDFMYQSVIAITAELGFVPRNMGISTEINSCFNLFHKELSCNRPRISKSGH</sequence>
<organism evidence="1 2">
    <name type="scientific">Brachionus plicatilis</name>
    <name type="common">Marine rotifer</name>
    <name type="synonym">Brachionus muelleri</name>
    <dbReference type="NCBI Taxonomy" id="10195"/>
    <lineage>
        <taxon>Eukaryota</taxon>
        <taxon>Metazoa</taxon>
        <taxon>Spiralia</taxon>
        <taxon>Gnathifera</taxon>
        <taxon>Rotifera</taxon>
        <taxon>Eurotatoria</taxon>
        <taxon>Monogononta</taxon>
        <taxon>Pseudotrocha</taxon>
        <taxon>Ploima</taxon>
        <taxon>Brachionidae</taxon>
        <taxon>Brachionus</taxon>
    </lineage>
</organism>
<dbReference type="EMBL" id="REGN01011273">
    <property type="protein sequence ID" value="RMZ97652.1"/>
    <property type="molecule type" value="Genomic_DNA"/>
</dbReference>
<accession>A0A3M7PF23</accession>
<gene>
    <name evidence="1" type="ORF">BpHYR1_047801</name>
</gene>
<dbReference type="Proteomes" id="UP000276133">
    <property type="component" value="Unassembled WGS sequence"/>
</dbReference>
<dbReference type="AlphaFoldDB" id="A0A3M7PF23"/>
<reference evidence="1 2" key="1">
    <citation type="journal article" date="2018" name="Sci. Rep.">
        <title>Genomic signatures of local adaptation to the degree of environmental predictability in rotifers.</title>
        <authorList>
            <person name="Franch-Gras L."/>
            <person name="Hahn C."/>
            <person name="Garcia-Roger E.M."/>
            <person name="Carmona M.J."/>
            <person name="Serra M."/>
            <person name="Gomez A."/>
        </authorList>
    </citation>
    <scope>NUCLEOTIDE SEQUENCE [LARGE SCALE GENOMIC DNA]</scope>
    <source>
        <strain evidence="1">HYR1</strain>
    </source>
</reference>
<evidence type="ECO:0000313" key="1">
    <source>
        <dbReference type="EMBL" id="RMZ97652.1"/>
    </source>
</evidence>
<evidence type="ECO:0000313" key="2">
    <source>
        <dbReference type="Proteomes" id="UP000276133"/>
    </source>
</evidence>
<comment type="caution">
    <text evidence="1">The sequence shown here is derived from an EMBL/GenBank/DDBJ whole genome shotgun (WGS) entry which is preliminary data.</text>
</comment>
<protein>
    <submittedName>
        <fullName evidence="1">Uncharacterized protein</fullName>
    </submittedName>
</protein>